<proteinExistence type="predicted"/>
<dbReference type="EMBL" id="JARAKH010006415">
    <property type="protein sequence ID" value="KAK8371725.1"/>
    <property type="molecule type" value="Genomic_DNA"/>
</dbReference>
<keyword evidence="3" id="KW-1185">Reference proteome</keyword>
<evidence type="ECO:0000313" key="2">
    <source>
        <dbReference type="EMBL" id="KAK8380564.1"/>
    </source>
</evidence>
<sequence>MMVTKVLLKQPSELVISGEWATQLVLESRGEPPKKRQKRVYKNLQTRMKNLCQDRRDGRKSVEEFLHGAGHNIRWKS</sequence>
<protein>
    <submittedName>
        <fullName evidence="2">Uncharacterized protein</fullName>
    </submittedName>
</protein>
<dbReference type="AlphaFoldDB" id="A0AAW0SZU5"/>
<dbReference type="EMBL" id="JARAKH010000042">
    <property type="protein sequence ID" value="KAK8380564.1"/>
    <property type="molecule type" value="Genomic_DNA"/>
</dbReference>
<name>A0AAW0SZU5_SCYPA</name>
<gene>
    <name evidence="2" type="ORF">O3P69_016873</name>
    <name evidence="1" type="ORF">O3P69_018975</name>
</gene>
<organism evidence="2 3">
    <name type="scientific">Scylla paramamosain</name>
    <name type="common">Mud crab</name>
    <dbReference type="NCBI Taxonomy" id="85552"/>
    <lineage>
        <taxon>Eukaryota</taxon>
        <taxon>Metazoa</taxon>
        <taxon>Ecdysozoa</taxon>
        <taxon>Arthropoda</taxon>
        <taxon>Crustacea</taxon>
        <taxon>Multicrustacea</taxon>
        <taxon>Malacostraca</taxon>
        <taxon>Eumalacostraca</taxon>
        <taxon>Eucarida</taxon>
        <taxon>Decapoda</taxon>
        <taxon>Pleocyemata</taxon>
        <taxon>Brachyura</taxon>
        <taxon>Eubrachyura</taxon>
        <taxon>Portunoidea</taxon>
        <taxon>Portunidae</taxon>
        <taxon>Portuninae</taxon>
        <taxon>Scylla</taxon>
    </lineage>
</organism>
<accession>A0AAW0SZU5</accession>
<comment type="caution">
    <text evidence="2">The sequence shown here is derived from an EMBL/GenBank/DDBJ whole genome shotgun (WGS) entry which is preliminary data.</text>
</comment>
<reference evidence="2 3" key="1">
    <citation type="submission" date="2023-03" db="EMBL/GenBank/DDBJ databases">
        <title>High-quality genome of Scylla paramamosain provides insights in environmental adaptation.</title>
        <authorList>
            <person name="Zhang L."/>
        </authorList>
    </citation>
    <scope>NUCLEOTIDE SEQUENCE [LARGE SCALE GENOMIC DNA]</scope>
    <source>
        <strain evidence="2">LZ_2023a</strain>
        <tissue evidence="2">Muscle</tissue>
    </source>
</reference>
<evidence type="ECO:0000313" key="1">
    <source>
        <dbReference type="EMBL" id="KAK8371725.1"/>
    </source>
</evidence>
<dbReference type="Proteomes" id="UP001487740">
    <property type="component" value="Unassembled WGS sequence"/>
</dbReference>
<evidence type="ECO:0000313" key="3">
    <source>
        <dbReference type="Proteomes" id="UP001487740"/>
    </source>
</evidence>